<dbReference type="Proteomes" id="UP000481153">
    <property type="component" value="Unassembled WGS sequence"/>
</dbReference>
<comment type="caution">
    <text evidence="1">The sequence shown here is derived from an EMBL/GenBank/DDBJ whole genome shotgun (WGS) entry which is preliminary data.</text>
</comment>
<organism evidence="1 2">
    <name type="scientific">Aphanomyces euteiches</name>
    <dbReference type="NCBI Taxonomy" id="100861"/>
    <lineage>
        <taxon>Eukaryota</taxon>
        <taxon>Sar</taxon>
        <taxon>Stramenopiles</taxon>
        <taxon>Oomycota</taxon>
        <taxon>Saprolegniomycetes</taxon>
        <taxon>Saprolegniales</taxon>
        <taxon>Verrucalvaceae</taxon>
        <taxon>Aphanomyces</taxon>
    </lineage>
</organism>
<reference evidence="1 2" key="1">
    <citation type="submission" date="2019-07" db="EMBL/GenBank/DDBJ databases">
        <title>Genomics analysis of Aphanomyces spp. identifies a new class of oomycete effector associated with host adaptation.</title>
        <authorList>
            <person name="Gaulin E."/>
        </authorList>
    </citation>
    <scope>NUCLEOTIDE SEQUENCE [LARGE SCALE GENOMIC DNA]</scope>
    <source>
        <strain evidence="1 2">ATCC 201684</strain>
    </source>
</reference>
<dbReference type="VEuPathDB" id="FungiDB:AeMF1_007239"/>
<name>A0A6G0WL58_9STRA</name>
<accession>A0A6G0WL58</accession>
<dbReference type="SUPFAM" id="SSF52540">
    <property type="entry name" value="P-loop containing nucleoside triphosphate hydrolases"/>
    <property type="match status" value="1"/>
</dbReference>
<keyword evidence="2" id="KW-1185">Reference proteome</keyword>
<sequence>MESARDVWYVVVEGQGYVVVEGQGYVVVEGQGRLSQADKVVNFSTTKDIADLRRIVHGLNPRKLSSYDASDLQVYANKAAYDRNDDPLEEDERIKDYGRLKKDALLVVAPALQVPQIPQVQPMSRGFVNYSLPTTDGINPLSACFDREAILNRMYKSISGEEDRNRFLLLNSPAASGKTSLLQMFQCKYQTDDLVIHYVSMRVSGDPWLSLIEVGLNYWKQKCRYEKHVIYIRDDAQCIYDKQIFWSALFKVSRIYFGVDVRFIISATHVITFGEDSSPPEFRQQETIGRDDLLLSIDQAFALLDSNAPLGLQSSLQNYFELKKTIVEHCNGLIGALCKSVFFMLFFSKKLLDQMNRCFGIVDNSRLFPEANDVLVKCVVGENISSNTNVHVLDTFMSFVKAGILLFDGNIFTFSSLLAKRYFTNRYFPTRASSDPPDLHQLVMHTIGSISAEALKLSTSSSADFPKETTIQHLFMLGLLCNTTQKTAICSELSRSFQTGTQVRGEIEFFVDGDHLWGIELVRCGDKIGEHISRFGPTGKYFGLGAKDYIVVDFRRGTTNVCLDSHRATVSFQVDSNGQTCFKEAIVKYGKRDPETLTLQP</sequence>
<gene>
    <name evidence="1" type="ORF">Ae201684_014111</name>
</gene>
<evidence type="ECO:0000313" key="2">
    <source>
        <dbReference type="Proteomes" id="UP000481153"/>
    </source>
</evidence>
<dbReference type="InterPro" id="IPR027417">
    <property type="entry name" value="P-loop_NTPase"/>
</dbReference>
<protein>
    <recommendedName>
        <fullName evidence="3">Crinkler (CRN) family protein</fullName>
    </recommendedName>
</protein>
<evidence type="ECO:0000313" key="1">
    <source>
        <dbReference type="EMBL" id="KAF0728005.1"/>
    </source>
</evidence>
<dbReference type="AlphaFoldDB" id="A0A6G0WL58"/>
<dbReference type="EMBL" id="VJMJ01000184">
    <property type="protein sequence ID" value="KAF0728005.1"/>
    <property type="molecule type" value="Genomic_DNA"/>
</dbReference>
<proteinExistence type="predicted"/>
<evidence type="ECO:0008006" key="3">
    <source>
        <dbReference type="Google" id="ProtNLM"/>
    </source>
</evidence>